<evidence type="ECO:0000256" key="3">
    <source>
        <dbReference type="ARBA" id="ARBA00022989"/>
    </source>
</evidence>
<dbReference type="PANTHER" id="PTHR42058:SF1">
    <property type="entry name" value="G-PROTEIN COUPLED RECEPTORS FAMILY 2 PROFILE 2 DOMAIN-CONTAINING PROTEIN"/>
    <property type="match status" value="1"/>
</dbReference>
<keyword evidence="4 6" id="KW-0472">Membrane</keyword>
<feature type="transmembrane region" description="Helical" evidence="6">
    <location>
        <begin position="49"/>
        <end position="68"/>
    </location>
</feature>
<dbReference type="InterPro" id="IPR000832">
    <property type="entry name" value="GPCR_2_secretin-like"/>
</dbReference>
<evidence type="ECO:0000313" key="8">
    <source>
        <dbReference type="Proteomes" id="UP000800200"/>
    </source>
</evidence>
<accession>A0A6A6ELU0</accession>
<proteinExistence type="predicted"/>
<feature type="transmembrane region" description="Helical" evidence="6">
    <location>
        <begin position="160"/>
        <end position="183"/>
    </location>
</feature>
<feature type="transmembrane region" description="Helical" evidence="6">
    <location>
        <begin position="203"/>
        <end position="229"/>
    </location>
</feature>
<organism evidence="7 8">
    <name type="scientific">Zopfia rhizophila CBS 207.26</name>
    <dbReference type="NCBI Taxonomy" id="1314779"/>
    <lineage>
        <taxon>Eukaryota</taxon>
        <taxon>Fungi</taxon>
        <taxon>Dikarya</taxon>
        <taxon>Ascomycota</taxon>
        <taxon>Pezizomycotina</taxon>
        <taxon>Dothideomycetes</taxon>
        <taxon>Dothideomycetes incertae sedis</taxon>
        <taxon>Zopfiaceae</taxon>
        <taxon>Zopfia</taxon>
    </lineage>
</organism>
<dbReference type="GO" id="GO:0004930">
    <property type="term" value="F:G protein-coupled receptor activity"/>
    <property type="evidence" value="ECO:0007669"/>
    <property type="project" value="InterPro"/>
</dbReference>
<feature type="compositionally biased region" description="Polar residues" evidence="5">
    <location>
        <begin position="386"/>
        <end position="397"/>
    </location>
</feature>
<evidence type="ECO:0000256" key="1">
    <source>
        <dbReference type="ARBA" id="ARBA00004141"/>
    </source>
</evidence>
<keyword evidence="8" id="KW-1185">Reference proteome</keyword>
<evidence type="ECO:0008006" key="9">
    <source>
        <dbReference type="Google" id="ProtNLM"/>
    </source>
</evidence>
<feature type="region of interest" description="Disordered" evidence="5">
    <location>
        <begin position="376"/>
        <end position="475"/>
    </location>
</feature>
<dbReference type="EMBL" id="ML994617">
    <property type="protein sequence ID" value="KAF2191070.1"/>
    <property type="molecule type" value="Genomic_DNA"/>
</dbReference>
<keyword evidence="3 6" id="KW-1133">Transmembrane helix</keyword>
<protein>
    <recommendedName>
        <fullName evidence="9">G-protein coupled receptors family 2 profile 2 domain-containing protein</fullName>
    </recommendedName>
</protein>
<feature type="transmembrane region" description="Helical" evidence="6">
    <location>
        <begin position="80"/>
        <end position="99"/>
    </location>
</feature>
<dbReference type="Pfam" id="PF00002">
    <property type="entry name" value="7tm_2"/>
    <property type="match status" value="1"/>
</dbReference>
<dbReference type="GO" id="GO:0016020">
    <property type="term" value="C:membrane"/>
    <property type="evidence" value="ECO:0007669"/>
    <property type="project" value="UniProtKB-SubCell"/>
</dbReference>
<sequence length="589" mass="65449">MPLGKLANFSMPACTEPLLEEALLSKAGGYQPGRYCGLEWKQQLRVPNFLSILSLVLCVFLLLSFAVLPPEATHRHYLSVGLVFPVLFISLSFTIPAGIDPELCYDDITPNDMRSSMSCAWTGALVALGGLGSVIWVFLRSLWLHIRIFWDRDPGRRFKYGSIIAGTVLPVAFLIAVLAATGFSYRMGQTCLPNHEHAIISFWIWLVGFAIIGFLLQAVTTGYCIYVYFRALKRERARRPGNSFGGRQQNANVQTWRNVKRLFLLQWRNILVSIFVIVGSISFFIVFWSQDAKLGDILNEPSDIIPVKTWIICLTLSRGDKDECRKYVGDFTVPRETVLASLILASLVGIEIFILLARKSMFTAWRNLLSKPINSFRGRRPPTPPLTSFENPQQFQSRPLPKSIPCTSTFRTETPSSRSSTNERDASLGTDADADAVTPKRPPVDRITSDRGLLNPYQGLSSGSFSIDPSPTTTPMQEVAATSFILHRKAPTPPPERPVPSDSTSPPERSASSASRFSTSSKKKKQSPRISAPLPGTFTHVDGAFVRVPRRGGWGMNPVNPVRPVEGGWENEEEYGWDGRGVVLRSLKP</sequence>
<evidence type="ECO:0000256" key="5">
    <source>
        <dbReference type="SAM" id="MobiDB-lite"/>
    </source>
</evidence>
<dbReference type="Gene3D" id="1.20.1070.10">
    <property type="entry name" value="Rhodopsin 7-helix transmembrane proteins"/>
    <property type="match status" value="1"/>
</dbReference>
<reference evidence="7" key="1">
    <citation type="journal article" date="2020" name="Stud. Mycol.">
        <title>101 Dothideomycetes genomes: a test case for predicting lifestyles and emergence of pathogens.</title>
        <authorList>
            <person name="Haridas S."/>
            <person name="Albert R."/>
            <person name="Binder M."/>
            <person name="Bloem J."/>
            <person name="Labutti K."/>
            <person name="Salamov A."/>
            <person name="Andreopoulos B."/>
            <person name="Baker S."/>
            <person name="Barry K."/>
            <person name="Bills G."/>
            <person name="Bluhm B."/>
            <person name="Cannon C."/>
            <person name="Castanera R."/>
            <person name="Culley D."/>
            <person name="Daum C."/>
            <person name="Ezra D."/>
            <person name="Gonzalez J."/>
            <person name="Henrissat B."/>
            <person name="Kuo A."/>
            <person name="Liang C."/>
            <person name="Lipzen A."/>
            <person name="Lutzoni F."/>
            <person name="Magnuson J."/>
            <person name="Mondo S."/>
            <person name="Nolan M."/>
            <person name="Ohm R."/>
            <person name="Pangilinan J."/>
            <person name="Park H.-J."/>
            <person name="Ramirez L."/>
            <person name="Alfaro M."/>
            <person name="Sun H."/>
            <person name="Tritt A."/>
            <person name="Yoshinaga Y."/>
            <person name="Zwiers L.-H."/>
            <person name="Turgeon B."/>
            <person name="Goodwin S."/>
            <person name="Spatafora J."/>
            <person name="Crous P."/>
            <person name="Grigoriev I."/>
        </authorList>
    </citation>
    <scope>NUCLEOTIDE SEQUENCE</scope>
    <source>
        <strain evidence="7">CBS 207.26</strain>
    </source>
</reference>
<evidence type="ECO:0000256" key="4">
    <source>
        <dbReference type="ARBA" id="ARBA00023136"/>
    </source>
</evidence>
<feature type="region of interest" description="Disordered" evidence="5">
    <location>
        <begin position="488"/>
        <end position="536"/>
    </location>
</feature>
<dbReference type="AlphaFoldDB" id="A0A6A6ELU0"/>
<dbReference type="Proteomes" id="UP000800200">
    <property type="component" value="Unassembled WGS sequence"/>
</dbReference>
<evidence type="ECO:0000313" key="7">
    <source>
        <dbReference type="EMBL" id="KAF2191070.1"/>
    </source>
</evidence>
<dbReference type="PANTHER" id="PTHR42058">
    <property type="entry name" value="G_PROTEIN_RECEP_F2_4 DOMAIN-CONTAINING PROTEIN"/>
    <property type="match status" value="1"/>
</dbReference>
<evidence type="ECO:0000256" key="2">
    <source>
        <dbReference type="ARBA" id="ARBA00022692"/>
    </source>
</evidence>
<feature type="compositionally biased region" description="Polar residues" evidence="5">
    <location>
        <begin position="458"/>
        <end position="475"/>
    </location>
</feature>
<evidence type="ECO:0000256" key="6">
    <source>
        <dbReference type="SAM" id="Phobius"/>
    </source>
</evidence>
<dbReference type="OrthoDB" id="26203at2759"/>
<feature type="compositionally biased region" description="Low complexity" evidence="5">
    <location>
        <begin position="501"/>
        <end position="520"/>
    </location>
</feature>
<gene>
    <name evidence="7" type="ORF">K469DRAFT_746511</name>
</gene>
<feature type="transmembrane region" description="Helical" evidence="6">
    <location>
        <begin position="270"/>
        <end position="289"/>
    </location>
</feature>
<feature type="transmembrane region" description="Helical" evidence="6">
    <location>
        <begin position="338"/>
        <end position="357"/>
    </location>
</feature>
<dbReference type="InterPro" id="IPR053247">
    <property type="entry name" value="GPCR_GPR1/git3-like"/>
</dbReference>
<keyword evidence="2 6" id="KW-0812">Transmembrane</keyword>
<feature type="compositionally biased region" description="Polar residues" evidence="5">
    <location>
        <begin position="405"/>
        <end position="420"/>
    </location>
</feature>
<name>A0A6A6ELU0_9PEZI</name>
<comment type="subcellular location">
    <subcellularLocation>
        <location evidence="1">Membrane</location>
        <topology evidence="1">Multi-pass membrane protein</topology>
    </subcellularLocation>
</comment>
<feature type="transmembrane region" description="Helical" evidence="6">
    <location>
        <begin position="119"/>
        <end position="139"/>
    </location>
</feature>